<name>A0A9W8CXK2_9FUNG</name>
<sequence length="122" mass="13911">MSEESSSETATTSSGPGIPLIIGIVVGVLILIGLLSWGGLYYFTKKKKQQQQANKTEHTEYNDYENEYQDEEGDYDDYGRTSPYTGLYNKRDTEGYEQHSKHNKHVTDGYDRRETAGGWDTR</sequence>
<keyword evidence="2" id="KW-0472">Membrane</keyword>
<evidence type="ECO:0000313" key="4">
    <source>
        <dbReference type="Proteomes" id="UP001143981"/>
    </source>
</evidence>
<feature type="transmembrane region" description="Helical" evidence="2">
    <location>
        <begin position="20"/>
        <end position="43"/>
    </location>
</feature>
<feature type="compositionally biased region" description="Basic and acidic residues" evidence="1">
    <location>
        <begin position="89"/>
        <end position="122"/>
    </location>
</feature>
<dbReference type="Proteomes" id="UP001143981">
    <property type="component" value="Unassembled WGS sequence"/>
</dbReference>
<proteinExistence type="predicted"/>
<evidence type="ECO:0000256" key="2">
    <source>
        <dbReference type="SAM" id="Phobius"/>
    </source>
</evidence>
<feature type="compositionally biased region" description="Acidic residues" evidence="1">
    <location>
        <begin position="62"/>
        <end position="76"/>
    </location>
</feature>
<keyword evidence="2" id="KW-0812">Transmembrane</keyword>
<keyword evidence="4" id="KW-1185">Reference proteome</keyword>
<accession>A0A9W8CXK2</accession>
<evidence type="ECO:0000313" key="3">
    <source>
        <dbReference type="EMBL" id="KAJ1734316.1"/>
    </source>
</evidence>
<keyword evidence="2" id="KW-1133">Transmembrane helix</keyword>
<organism evidence="3 4">
    <name type="scientific">Coemansia biformis</name>
    <dbReference type="NCBI Taxonomy" id="1286918"/>
    <lineage>
        <taxon>Eukaryota</taxon>
        <taxon>Fungi</taxon>
        <taxon>Fungi incertae sedis</taxon>
        <taxon>Zoopagomycota</taxon>
        <taxon>Kickxellomycotina</taxon>
        <taxon>Kickxellomycetes</taxon>
        <taxon>Kickxellales</taxon>
        <taxon>Kickxellaceae</taxon>
        <taxon>Coemansia</taxon>
    </lineage>
</organism>
<gene>
    <name evidence="3" type="ORF">LPJ61_001137</name>
</gene>
<dbReference type="AlphaFoldDB" id="A0A9W8CXK2"/>
<comment type="caution">
    <text evidence="3">The sequence shown here is derived from an EMBL/GenBank/DDBJ whole genome shotgun (WGS) entry which is preliminary data.</text>
</comment>
<protein>
    <submittedName>
        <fullName evidence="3">Uncharacterized protein</fullName>
    </submittedName>
</protein>
<reference evidence="3" key="1">
    <citation type="submission" date="2022-07" db="EMBL/GenBank/DDBJ databases">
        <title>Phylogenomic reconstructions and comparative analyses of Kickxellomycotina fungi.</title>
        <authorList>
            <person name="Reynolds N.K."/>
            <person name="Stajich J.E."/>
            <person name="Barry K."/>
            <person name="Grigoriev I.V."/>
            <person name="Crous P."/>
            <person name="Smith M.E."/>
        </authorList>
    </citation>
    <scope>NUCLEOTIDE SEQUENCE</scope>
    <source>
        <strain evidence="3">BCRC 34381</strain>
    </source>
</reference>
<dbReference type="EMBL" id="JANBOI010000082">
    <property type="protein sequence ID" value="KAJ1734316.1"/>
    <property type="molecule type" value="Genomic_DNA"/>
</dbReference>
<evidence type="ECO:0000256" key="1">
    <source>
        <dbReference type="SAM" id="MobiDB-lite"/>
    </source>
</evidence>
<feature type="region of interest" description="Disordered" evidence="1">
    <location>
        <begin position="47"/>
        <end position="122"/>
    </location>
</feature>